<reference evidence="1" key="2">
    <citation type="submission" date="2021-08" db="EMBL/GenBank/DDBJ databases">
        <authorList>
            <person name="Tani A."/>
            <person name="Ola A."/>
            <person name="Ogura Y."/>
            <person name="Katsura K."/>
            <person name="Hayashi T."/>
        </authorList>
    </citation>
    <scope>NUCLEOTIDE SEQUENCE</scope>
    <source>
        <strain evidence="1">DSM 19015</strain>
    </source>
</reference>
<comment type="caution">
    <text evidence="1">The sequence shown here is derived from an EMBL/GenBank/DDBJ whole genome shotgun (WGS) entry which is preliminary data.</text>
</comment>
<accession>A0ABQ4RTE5</accession>
<dbReference type="RefSeq" id="WP_238242150.1">
    <property type="nucleotide sequence ID" value="NZ_BPQP01000002.1"/>
</dbReference>
<keyword evidence="2" id="KW-1185">Reference proteome</keyword>
<sequence length="96" mass="10888">MEITVRKTKKPSVYKSYLGDTLLCTTRQPFYDGARELLRMGYPSETVVNMRHQGKTYPSFVPTTLGEAAKLTVIENDQEGPKLVNHQANPFAEARR</sequence>
<reference evidence="1" key="1">
    <citation type="journal article" date="2021" name="Front. Microbiol.">
        <title>Comprehensive Comparative Genomics and Phenotyping of Methylobacterium Species.</title>
        <authorList>
            <person name="Alessa O."/>
            <person name="Ogura Y."/>
            <person name="Fujitani Y."/>
            <person name="Takami H."/>
            <person name="Hayashi T."/>
            <person name="Sahin N."/>
            <person name="Tani A."/>
        </authorList>
    </citation>
    <scope>NUCLEOTIDE SEQUENCE</scope>
    <source>
        <strain evidence="1">DSM 19015</strain>
    </source>
</reference>
<organism evidence="1 2">
    <name type="scientific">Methylobacterium iners</name>
    <dbReference type="NCBI Taxonomy" id="418707"/>
    <lineage>
        <taxon>Bacteria</taxon>
        <taxon>Pseudomonadati</taxon>
        <taxon>Pseudomonadota</taxon>
        <taxon>Alphaproteobacteria</taxon>
        <taxon>Hyphomicrobiales</taxon>
        <taxon>Methylobacteriaceae</taxon>
        <taxon>Methylobacterium</taxon>
    </lineage>
</organism>
<protein>
    <submittedName>
        <fullName evidence="1">Uncharacterized protein</fullName>
    </submittedName>
</protein>
<gene>
    <name evidence="1" type="ORF">OCOJLMKI_0169</name>
</gene>
<proteinExistence type="predicted"/>
<dbReference type="EMBL" id="BPQP01000002">
    <property type="protein sequence ID" value="GJD92984.1"/>
    <property type="molecule type" value="Genomic_DNA"/>
</dbReference>
<evidence type="ECO:0000313" key="2">
    <source>
        <dbReference type="Proteomes" id="UP001055125"/>
    </source>
</evidence>
<dbReference type="Proteomes" id="UP001055125">
    <property type="component" value="Unassembled WGS sequence"/>
</dbReference>
<name>A0ABQ4RTE5_9HYPH</name>
<evidence type="ECO:0000313" key="1">
    <source>
        <dbReference type="EMBL" id="GJD92984.1"/>
    </source>
</evidence>